<keyword evidence="2" id="KW-1185">Reference proteome</keyword>
<protein>
    <submittedName>
        <fullName evidence="1">Uncharacterized protein</fullName>
    </submittedName>
</protein>
<dbReference type="EMBL" id="JACHJT010000001">
    <property type="protein sequence ID" value="MBB4934495.1"/>
    <property type="molecule type" value="Genomic_DNA"/>
</dbReference>
<accession>A0A7W7RM29</accession>
<dbReference type="InterPro" id="IPR007338">
    <property type="entry name" value="DUF416"/>
</dbReference>
<dbReference type="Gene3D" id="1.20.1590.10">
    <property type="entry name" value="YP_001051499.1 domain like"/>
    <property type="match status" value="1"/>
</dbReference>
<evidence type="ECO:0000313" key="1">
    <source>
        <dbReference type="EMBL" id="MBB4934495.1"/>
    </source>
</evidence>
<reference evidence="1 2" key="1">
    <citation type="submission" date="2020-08" db="EMBL/GenBank/DDBJ databases">
        <title>Sequencing the genomes of 1000 actinobacteria strains.</title>
        <authorList>
            <person name="Klenk H.-P."/>
        </authorList>
    </citation>
    <scope>NUCLEOTIDE SEQUENCE [LARGE SCALE GENOMIC DNA]</scope>
    <source>
        <strain evidence="1 2">DSM 102030</strain>
    </source>
</reference>
<proteinExistence type="predicted"/>
<organism evidence="1 2">
    <name type="scientific">Lipingzhangella halophila</name>
    <dbReference type="NCBI Taxonomy" id="1783352"/>
    <lineage>
        <taxon>Bacteria</taxon>
        <taxon>Bacillati</taxon>
        <taxon>Actinomycetota</taxon>
        <taxon>Actinomycetes</taxon>
        <taxon>Streptosporangiales</taxon>
        <taxon>Nocardiopsidaceae</taxon>
        <taxon>Lipingzhangella</taxon>
    </lineage>
</organism>
<sequence>MGQPEERQLAARLEALTPVARAVPPAAVATRLLPDYSLLCARTGEGDPVLLEATLDAVWSHLQHGSGIEPSALLACFELGWAPGRLSAAWLDKGPDAVDALTYLGECGMCAVHAVVGAGHVALHGQAHQSVLCLRKGREGTTALVCYLGWNGAPPSRQMAGEPLVRREARLQRLDLRELEASGPAAETLTRIRARARSAAQDRAHQRYRNQ</sequence>
<dbReference type="Proteomes" id="UP000523007">
    <property type="component" value="Unassembled WGS sequence"/>
</dbReference>
<dbReference type="AlphaFoldDB" id="A0A7W7RM29"/>
<gene>
    <name evidence="1" type="ORF">F4561_005315</name>
</gene>
<dbReference type="RefSeq" id="WP_184582612.1">
    <property type="nucleotide sequence ID" value="NZ_JACHJT010000001.1"/>
</dbReference>
<evidence type="ECO:0000313" key="2">
    <source>
        <dbReference type="Proteomes" id="UP000523007"/>
    </source>
</evidence>
<comment type="caution">
    <text evidence="1">The sequence shown here is derived from an EMBL/GenBank/DDBJ whole genome shotgun (WGS) entry which is preliminary data.</text>
</comment>
<name>A0A7W7RM29_9ACTN</name>
<dbReference type="Pfam" id="PF04222">
    <property type="entry name" value="DUF416"/>
    <property type="match status" value="1"/>
</dbReference>
<dbReference type="InterPro" id="IPR023381">
    <property type="entry name" value="YP001051499.1-like_dom_sf"/>
</dbReference>